<reference evidence="4 5" key="1">
    <citation type="journal article" date="2016" name="ISME J.">
        <title>Chasing the elusive Euryarchaeota class WSA2: genomes reveal a uniquely fastidious methyl-reducing methanogen.</title>
        <authorList>
            <person name="Nobu M.K."/>
            <person name="Narihiro T."/>
            <person name="Kuroda K."/>
            <person name="Mei R."/>
            <person name="Liu W.T."/>
        </authorList>
    </citation>
    <scope>NUCLEOTIDE SEQUENCE [LARGE SCALE GENOMIC DNA]</scope>
    <source>
        <strain evidence="4">U1lsi0528_Bin055</strain>
    </source>
</reference>
<name>A0A150II74_9EURY</name>
<dbReference type="PANTHER" id="PTHR47635">
    <property type="entry name" value="CUB DOMAIN-CONTAINING PROTEIN"/>
    <property type="match status" value="1"/>
</dbReference>
<proteinExistence type="predicted"/>
<evidence type="ECO:0000256" key="1">
    <source>
        <dbReference type="ARBA" id="ARBA00022729"/>
    </source>
</evidence>
<comment type="caution">
    <text evidence="4">The sequence shown here is derived from an EMBL/GenBank/DDBJ whole genome shotgun (WGS) entry which is preliminary data.</text>
</comment>
<dbReference type="PANTHER" id="PTHR47635:SF2">
    <property type="entry name" value="LAMG-LIKE JELLYROLL FOLD DOMAIN-CONTAINING PROTEIN"/>
    <property type="match status" value="1"/>
</dbReference>
<evidence type="ECO:0000256" key="2">
    <source>
        <dbReference type="ARBA" id="ARBA00023157"/>
    </source>
</evidence>
<keyword evidence="2" id="KW-1015">Disulfide bond</keyword>
<dbReference type="AlphaFoldDB" id="A0A150II74"/>
<dbReference type="Pfam" id="PF13385">
    <property type="entry name" value="Laminin_G_3"/>
    <property type="match status" value="1"/>
</dbReference>
<dbReference type="InterPro" id="IPR006558">
    <property type="entry name" value="LamG-like"/>
</dbReference>
<organism evidence="4 5">
    <name type="scientific">Candidatus Methanofastidiosum methylothiophilum</name>
    <dbReference type="NCBI Taxonomy" id="1705564"/>
    <lineage>
        <taxon>Archaea</taxon>
        <taxon>Methanobacteriati</taxon>
        <taxon>Methanobacteriota</taxon>
        <taxon>Stenosarchaea group</taxon>
        <taxon>Candidatus Methanofastidiosia</taxon>
        <taxon>Candidatus Methanofastidiosales</taxon>
        <taxon>Candidatus Methanofastidiosaceae</taxon>
        <taxon>Candidatus Methanofastidiosum</taxon>
    </lineage>
</organism>
<evidence type="ECO:0000313" key="5">
    <source>
        <dbReference type="Proteomes" id="UP000075398"/>
    </source>
</evidence>
<protein>
    <recommendedName>
        <fullName evidence="3">LamG-like jellyroll fold domain-containing protein</fullName>
    </recommendedName>
</protein>
<evidence type="ECO:0000259" key="3">
    <source>
        <dbReference type="SMART" id="SM00560"/>
    </source>
</evidence>
<keyword evidence="1" id="KW-0732">Signal</keyword>
<feature type="domain" description="LamG-like jellyroll fold" evidence="3">
    <location>
        <begin position="99"/>
        <end position="229"/>
    </location>
</feature>
<dbReference type="EMBL" id="LNGC01000265">
    <property type="protein sequence ID" value="KYC44642.1"/>
    <property type="molecule type" value="Genomic_DNA"/>
</dbReference>
<evidence type="ECO:0000313" key="4">
    <source>
        <dbReference type="EMBL" id="KYC44642.1"/>
    </source>
</evidence>
<dbReference type="SMART" id="SM00560">
    <property type="entry name" value="LamGL"/>
    <property type="match status" value="1"/>
</dbReference>
<dbReference type="InterPro" id="IPR013320">
    <property type="entry name" value="ConA-like_dom_sf"/>
</dbReference>
<accession>A0A150II74</accession>
<dbReference type="Proteomes" id="UP000075398">
    <property type="component" value="Unassembled WGS sequence"/>
</dbReference>
<sequence length="281" mass="31108">MRKFLNKKGESLTIVAILLVAISAAAVSSYSIWYRSFETQTQKSISLNNIDDEMSKWGKGQTETSESSSELIIGGNSVSFDGVNDYIKIPKSTSLNTPDAVTIEAWVNTTNNNITTKIVQKGDWDGHGLGQDKWNGWQCHIYVQDKGMAKLEWGNGLPQKDRWYYLAVTYDGEKVIFYVDGAKVTETTISGKPKVNTRDLYIASDGGSQKFFQGKIDQVSFYNRSLSPEEISSHYNKQYPSQETGLVGRWSFDEITGNTVVDSSGNGNDGTIIDANRSTSG</sequence>
<dbReference type="SUPFAM" id="SSF49899">
    <property type="entry name" value="Concanavalin A-like lectins/glucanases"/>
    <property type="match status" value="1"/>
</dbReference>
<dbReference type="Gene3D" id="2.60.120.200">
    <property type="match status" value="1"/>
</dbReference>
<gene>
    <name evidence="4" type="ORF">AMQ22_02282</name>
</gene>